<evidence type="ECO:0008006" key="2">
    <source>
        <dbReference type="Google" id="ProtNLM"/>
    </source>
</evidence>
<accession>X1G8I9</accession>
<gene>
    <name evidence="1" type="ORF">S03H2_40053</name>
</gene>
<dbReference type="AlphaFoldDB" id="X1G8I9"/>
<sequence length="110" mass="13034">MKVWIDIDNAPHVNFMEPVVQGLKEKGIETIITARDYAQTIPLLKMRKIDFIKIDGDYSLPRIIYTFQRAYRLYNYLKYFDIDVGFSHGSRSMAIAGRLLRKKICYHFRL</sequence>
<name>X1G8I9_9ZZZZ</name>
<protein>
    <recommendedName>
        <fullName evidence="2">Glycosyltransferase subfamily 4-like N-terminal domain-containing protein</fullName>
    </recommendedName>
</protein>
<dbReference type="SUPFAM" id="SSF53756">
    <property type="entry name" value="UDP-Glycosyltransferase/glycogen phosphorylase"/>
    <property type="match status" value="1"/>
</dbReference>
<dbReference type="PANTHER" id="PTHR39662">
    <property type="entry name" value="DUF354 DOMAIN-CONTAINING PROTEIN-RELATED"/>
    <property type="match status" value="1"/>
</dbReference>
<dbReference type="PANTHER" id="PTHR39662:SF1">
    <property type="entry name" value="DUF354 DOMAIN-CONTAINING PROTEIN"/>
    <property type="match status" value="1"/>
</dbReference>
<dbReference type="InterPro" id="IPR007152">
    <property type="entry name" value="DUF354"/>
</dbReference>
<evidence type="ECO:0000313" key="1">
    <source>
        <dbReference type="EMBL" id="GAH53527.1"/>
    </source>
</evidence>
<proteinExistence type="predicted"/>
<reference evidence="1" key="1">
    <citation type="journal article" date="2014" name="Front. Microbiol.">
        <title>High frequency of phylogenetically diverse reductive dehalogenase-homologous genes in deep subseafloor sedimentary metagenomes.</title>
        <authorList>
            <person name="Kawai M."/>
            <person name="Futagami T."/>
            <person name="Toyoda A."/>
            <person name="Takaki Y."/>
            <person name="Nishi S."/>
            <person name="Hori S."/>
            <person name="Arai W."/>
            <person name="Tsubouchi T."/>
            <person name="Morono Y."/>
            <person name="Uchiyama I."/>
            <person name="Ito T."/>
            <person name="Fujiyama A."/>
            <person name="Inagaki F."/>
            <person name="Takami H."/>
        </authorList>
    </citation>
    <scope>NUCLEOTIDE SEQUENCE</scope>
    <source>
        <strain evidence="1">Expedition CK06-06</strain>
    </source>
</reference>
<dbReference type="Pfam" id="PF04007">
    <property type="entry name" value="DUF354"/>
    <property type="match status" value="1"/>
</dbReference>
<comment type="caution">
    <text evidence="1">The sequence shown here is derived from an EMBL/GenBank/DDBJ whole genome shotgun (WGS) entry which is preliminary data.</text>
</comment>
<organism evidence="1">
    <name type="scientific">marine sediment metagenome</name>
    <dbReference type="NCBI Taxonomy" id="412755"/>
    <lineage>
        <taxon>unclassified sequences</taxon>
        <taxon>metagenomes</taxon>
        <taxon>ecological metagenomes</taxon>
    </lineage>
</organism>
<dbReference type="EMBL" id="BARU01024803">
    <property type="protein sequence ID" value="GAH53527.1"/>
    <property type="molecule type" value="Genomic_DNA"/>
</dbReference>